<feature type="compositionally biased region" description="Acidic residues" evidence="13">
    <location>
        <begin position="1485"/>
        <end position="1494"/>
    </location>
</feature>
<dbReference type="InterPro" id="IPR047337">
    <property type="entry name" value="FYVE_FYCO1"/>
</dbReference>
<gene>
    <name evidence="14" type="ORF">OFUS_LOCUS496</name>
</gene>
<evidence type="ECO:0000256" key="8">
    <source>
        <dbReference type="ARBA" id="ARBA00023228"/>
    </source>
</evidence>
<dbReference type="Pfam" id="PF01363">
    <property type="entry name" value="FYVE"/>
    <property type="match status" value="1"/>
</dbReference>
<dbReference type="FunFam" id="1.20.58.900:FF:000015">
    <property type="entry name" value="RUN and FYVE domain containing 4"/>
    <property type="match status" value="1"/>
</dbReference>
<keyword evidence="4" id="KW-0863">Zinc-finger</keyword>
<dbReference type="Pfam" id="PF02759">
    <property type="entry name" value="RUN"/>
    <property type="match status" value="1"/>
</dbReference>
<feature type="coiled-coil region" evidence="12">
    <location>
        <begin position="222"/>
        <end position="344"/>
    </location>
</feature>
<dbReference type="InterPro" id="IPR036598">
    <property type="entry name" value="GOLD_dom_sf"/>
</dbReference>
<dbReference type="EMBL" id="CAIIXF020000001">
    <property type="protein sequence ID" value="CAH1772786.1"/>
    <property type="molecule type" value="Genomic_DNA"/>
</dbReference>
<dbReference type="GO" id="GO:0008270">
    <property type="term" value="F:zinc ion binding"/>
    <property type="evidence" value="ECO:0007669"/>
    <property type="project" value="UniProtKB-KW"/>
</dbReference>
<organism evidence="14 15">
    <name type="scientific">Owenia fusiformis</name>
    <name type="common">Polychaete worm</name>
    <dbReference type="NCBI Taxonomy" id="6347"/>
    <lineage>
        <taxon>Eukaryota</taxon>
        <taxon>Metazoa</taxon>
        <taxon>Spiralia</taxon>
        <taxon>Lophotrochozoa</taxon>
        <taxon>Annelida</taxon>
        <taxon>Polychaeta</taxon>
        <taxon>Sedentaria</taxon>
        <taxon>Canalipalpata</taxon>
        <taxon>Sabellida</taxon>
        <taxon>Oweniida</taxon>
        <taxon>Oweniidae</taxon>
        <taxon>Owenia</taxon>
    </lineage>
</organism>
<feature type="compositionally biased region" description="Basic and acidic residues" evidence="13">
    <location>
        <begin position="1475"/>
        <end position="1484"/>
    </location>
</feature>
<dbReference type="GO" id="GO:0005776">
    <property type="term" value="C:autophagosome"/>
    <property type="evidence" value="ECO:0007669"/>
    <property type="project" value="UniProtKB-SubCell"/>
</dbReference>
<dbReference type="GO" id="GO:0005764">
    <property type="term" value="C:lysosome"/>
    <property type="evidence" value="ECO:0007669"/>
    <property type="project" value="UniProtKB-SubCell"/>
</dbReference>
<dbReference type="SUPFAM" id="SSF140741">
    <property type="entry name" value="RUN domain-like"/>
    <property type="match status" value="1"/>
</dbReference>
<evidence type="ECO:0000256" key="4">
    <source>
        <dbReference type="ARBA" id="ARBA00022771"/>
    </source>
</evidence>
<dbReference type="OrthoDB" id="660555at2759"/>
<evidence type="ECO:0000256" key="3">
    <source>
        <dbReference type="ARBA" id="ARBA00022723"/>
    </source>
</evidence>
<evidence type="ECO:0000256" key="10">
    <source>
        <dbReference type="ARBA" id="ARBA00059075"/>
    </source>
</evidence>
<feature type="coiled-coil region" evidence="12">
    <location>
        <begin position="1010"/>
        <end position="1188"/>
    </location>
</feature>
<feature type="compositionally biased region" description="Low complexity" evidence="13">
    <location>
        <begin position="1518"/>
        <end position="1529"/>
    </location>
</feature>
<dbReference type="Gene3D" id="1.20.58.900">
    <property type="match status" value="1"/>
</dbReference>
<keyword evidence="3" id="KW-0479">Metal-binding</keyword>
<dbReference type="PROSITE" id="PS50866">
    <property type="entry name" value="GOLD"/>
    <property type="match status" value="1"/>
</dbReference>
<feature type="coiled-coil region" evidence="12">
    <location>
        <begin position="528"/>
        <end position="597"/>
    </location>
</feature>
<accession>A0A8J1USH4</accession>
<evidence type="ECO:0000256" key="6">
    <source>
        <dbReference type="ARBA" id="ARBA00023006"/>
    </source>
</evidence>
<dbReference type="GO" id="GO:0072383">
    <property type="term" value="P:plus-end-directed vesicle transport along microtubule"/>
    <property type="evidence" value="ECO:0007669"/>
    <property type="project" value="TreeGrafter"/>
</dbReference>
<dbReference type="GO" id="GO:0006914">
    <property type="term" value="P:autophagy"/>
    <property type="evidence" value="ECO:0007669"/>
    <property type="project" value="UniProtKB-KW"/>
</dbReference>
<dbReference type="GO" id="GO:0005770">
    <property type="term" value="C:late endosome"/>
    <property type="evidence" value="ECO:0007669"/>
    <property type="project" value="TreeGrafter"/>
</dbReference>
<dbReference type="PANTHER" id="PTHR46753:SF2">
    <property type="entry name" value="FYVE AND COILED-COIL DOMAIN-CONTAINING PROTEIN 1"/>
    <property type="match status" value="1"/>
</dbReference>
<dbReference type="InterPro" id="IPR013083">
    <property type="entry name" value="Znf_RING/FYVE/PHD"/>
</dbReference>
<dbReference type="Proteomes" id="UP000749559">
    <property type="component" value="Unassembled WGS sequence"/>
</dbReference>
<dbReference type="GO" id="GO:0051050">
    <property type="term" value="P:positive regulation of transport"/>
    <property type="evidence" value="ECO:0007669"/>
    <property type="project" value="UniProtKB-ARBA"/>
</dbReference>
<evidence type="ECO:0000313" key="15">
    <source>
        <dbReference type="Proteomes" id="UP000749559"/>
    </source>
</evidence>
<dbReference type="SMART" id="SM00064">
    <property type="entry name" value="FYVE"/>
    <property type="match status" value="1"/>
</dbReference>
<dbReference type="InterPro" id="IPR009038">
    <property type="entry name" value="GOLD_dom"/>
</dbReference>
<dbReference type="InterPro" id="IPR000306">
    <property type="entry name" value="Znf_FYVE"/>
</dbReference>
<dbReference type="Gene3D" id="1.10.287.1490">
    <property type="match status" value="1"/>
</dbReference>
<keyword evidence="6" id="KW-0072">Autophagy</keyword>
<feature type="region of interest" description="Disordered" evidence="13">
    <location>
        <begin position="1581"/>
        <end position="1623"/>
    </location>
</feature>
<keyword evidence="8" id="KW-0458">Lysosome</keyword>
<feature type="compositionally biased region" description="Low complexity" evidence="13">
    <location>
        <begin position="1581"/>
        <end position="1593"/>
    </location>
</feature>
<keyword evidence="15" id="KW-1185">Reference proteome</keyword>
<dbReference type="InterPro" id="IPR011011">
    <property type="entry name" value="Znf_FYVE_PHD"/>
</dbReference>
<protein>
    <recommendedName>
        <fullName evidence="11">RUN and FYVE domain-containing protein 4</fullName>
    </recommendedName>
</protein>
<evidence type="ECO:0000256" key="7">
    <source>
        <dbReference type="ARBA" id="ARBA00023054"/>
    </source>
</evidence>
<feature type="compositionally biased region" description="Polar residues" evidence="13">
    <location>
        <begin position="1594"/>
        <end position="1604"/>
    </location>
</feature>
<dbReference type="PROSITE" id="PS50826">
    <property type="entry name" value="RUN"/>
    <property type="match status" value="1"/>
</dbReference>
<dbReference type="Gene3D" id="2.60.120.680">
    <property type="entry name" value="GOLD domain"/>
    <property type="match status" value="1"/>
</dbReference>
<feature type="compositionally biased region" description="Basic and acidic residues" evidence="13">
    <location>
        <begin position="1605"/>
        <end position="1617"/>
    </location>
</feature>
<feature type="coiled-coil region" evidence="12">
    <location>
        <begin position="784"/>
        <end position="832"/>
    </location>
</feature>
<dbReference type="SUPFAM" id="SSF57903">
    <property type="entry name" value="FYVE/PHD zinc finger"/>
    <property type="match status" value="1"/>
</dbReference>
<evidence type="ECO:0000256" key="11">
    <source>
        <dbReference type="ARBA" id="ARBA00069100"/>
    </source>
</evidence>
<evidence type="ECO:0000256" key="1">
    <source>
        <dbReference type="ARBA" id="ARBA00004371"/>
    </source>
</evidence>
<comment type="caution">
    <text evidence="14">The sequence shown here is derived from an EMBL/GenBank/DDBJ whole genome shotgun (WGS) entry which is preliminary data.</text>
</comment>
<keyword evidence="5" id="KW-0862">Zinc</keyword>
<comment type="subcellular location">
    <subcellularLocation>
        <location evidence="2">Cytoplasmic vesicle</location>
        <location evidence="2">Autophagosome</location>
    </subcellularLocation>
    <subcellularLocation>
        <location evidence="1">Lysosome</location>
    </subcellularLocation>
</comment>
<evidence type="ECO:0000256" key="5">
    <source>
        <dbReference type="ARBA" id="ARBA00022833"/>
    </source>
</evidence>
<dbReference type="PANTHER" id="PTHR46753">
    <property type="entry name" value="FYVE AND COILED-COIL DOMAIN-CONTAINING PROTEIN 1"/>
    <property type="match status" value="1"/>
</dbReference>
<dbReference type="PROSITE" id="PS50178">
    <property type="entry name" value="ZF_FYVE"/>
    <property type="match status" value="1"/>
</dbReference>
<dbReference type="GO" id="GO:0071353">
    <property type="term" value="P:cellular response to interleukin-4"/>
    <property type="evidence" value="ECO:0007669"/>
    <property type="project" value="UniProtKB-ARBA"/>
</dbReference>
<feature type="coiled-coil region" evidence="12">
    <location>
        <begin position="1224"/>
        <end position="1382"/>
    </location>
</feature>
<feature type="region of interest" description="Disordered" evidence="13">
    <location>
        <begin position="1475"/>
        <end position="1568"/>
    </location>
</feature>
<dbReference type="GO" id="GO:1901098">
    <property type="term" value="P:positive regulation of autophagosome maturation"/>
    <property type="evidence" value="ECO:0007669"/>
    <property type="project" value="TreeGrafter"/>
</dbReference>
<evidence type="ECO:0000256" key="12">
    <source>
        <dbReference type="SAM" id="Coils"/>
    </source>
</evidence>
<feature type="coiled-coil region" evidence="12">
    <location>
        <begin position="721"/>
        <end position="755"/>
    </location>
</feature>
<dbReference type="InterPro" id="IPR037213">
    <property type="entry name" value="Run_dom_sf"/>
</dbReference>
<dbReference type="Gene3D" id="3.30.40.10">
    <property type="entry name" value="Zinc/RING finger domain, C3HC4 (zinc finger)"/>
    <property type="match status" value="1"/>
</dbReference>
<evidence type="ECO:0000256" key="9">
    <source>
        <dbReference type="ARBA" id="ARBA00023329"/>
    </source>
</evidence>
<evidence type="ECO:0000256" key="2">
    <source>
        <dbReference type="ARBA" id="ARBA00004419"/>
    </source>
</evidence>
<reference evidence="14" key="1">
    <citation type="submission" date="2022-03" db="EMBL/GenBank/DDBJ databases">
        <authorList>
            <person name="Martin C."/>
        </authorList>
    </citation>
    <scope>NUCLEOTIDE SEQUENCE</scope>
</reference>
<proteinExistence type="predicted"/>
<dbReference type="InterPro" id="IPR004012">
    <property type="entry name" value="Run_dom"/>
</dbReference>
<comment type="function">
    <text evidence="10">ARL8 effector that promotes the coupling of endolysosomes to dynein-dynactin for retrograde transport along microtubules. Acts by binding both GTP-bound ARL8 and dynein-dynactin. In nonneuronal cells, promotes concentration of endolysosomes in the juxtanuclear area. In hippocampal neurons, drives retrograde transport of endolysosomes from the axon to the soma. Positive regulator of macroautophagy in dendritic cells. Increases autophagic flux, probably by stimulating both autophagosome formation and facilitating tethering with lysosomes. Binds to phosphatidylinositol 3-phosphate (PtdIns3P) through its FYVE-type zinc finger. Positive regulator of osteosclast bone-resorbing activity, possibly by promoting late endosome-lysosome fusion by acting as an adapter protein between RAB7A on late endosomes and LAMP2 on primary lysosomes.</text>
</comment>
<feature type="coiled-coil region" evidence="12">
    <location>
        <begin position="858"/>
        <end position="984"/>
    </location>
</feature>
<dbReference type="SUPFAM" id="SSF101576">
    <property type="entry name" value="Supernatant protein factor (SPF), C-terminal domain"/>
    <property type="match status" value="1"/>
</dbReference>
<evidence type="ECO:0000313" key="14">
    <source>
        <dbReference type="EMBL" id="CAH1772786.1"/>
    </source>
</evidence>
<keyword evidence="9" id="KW-0968">Cytoplasmic vesicle</keyword>
<dbReference type="CDD" id="cd15726">
    <property type="entry name" value="FYVE_FYCO1"/>
    <property type="match status" value="1"/>
</dbReference>
<dbReference type="FunFam" id="3.30.40.10:FF:000341">
    <property type="entry name" value="FYVE and coiled-coil domain containing 1"/>
    <property type="match status" value="1"/>
</dbReference>
<keyword evidence="7 12" id="KW-0175">Coiled coil</keyword>
<name>A0A8J1USH4_OWEFU</name>
<evidence type="ECO:0000256" key="13">
    <source>
        <dbReference type="SAM" id="MobiDB-lite"/>
    </source>
</evidence>
<dbReference type="InterPro" id="IPR017455">
    <property type="entry name" value="Znf_FYVE-rel"/>
</dbReference>
<sequence>MAEPVMENPLLAGGQPQFTKMVSDLQGCIQEMKREFVESQVPINDDNQMLHRFTAKLEYLLQAGQKVRTGLLGGKKDYWDYIVECLSATKGQREGIKFVKSNGELKTSLGRGRGLIRFALVHQRLADTLQQCIMNGRVTSEWFHPKSVWLNHAVSSSIINALYDLNDIQFDLSSQGYDLDAAWPTFARKTFGSPTPNWPVSRSRTSSISSLQSVDQSPMKAESIAETELQRLRRELTQSEALINEMKLKVSEAEKDNEMSGRLMSQTEQQLNTTRQKCNEYEVMCDKLNNELKLKEESWKEREDNMSTKLSEKSQQIENIKAQLDETNTLLKEQTEALQNKESETKTKIEHTERLNSELLLKMKSYSQKMEHQVTLSDKKGEVINSLEQKLVTLEKKNSELMGKIEIMVKEKGSEASNHLDSANRAHELLQKLTETEQLNIDLRGQNEDHIRKLNVSNEKYDKLSKSSNEKITTLETAQHKLEASVSDLEDVNKDNLRHIGELTNTITNYESMKVTMEQKIEVLHSEKAEFESVSAKLSNDLADLQQEYSQMHEVKDTVTNELHESEQINQEIKQKIEQLTHELNEREKSVERDKGEYSDQISTMEAKLSSLDETIAKRTKENEILISEKDKLMGEHQESVLANQESLHKICTLEESLASKEVTIGMLEQQLSGLKGTLESMESGADDIDSGELNGVETNGNMGDRLKHIVADRKLLRGQLTAMETQNSTLSLQIQQLEKKITSMVDESNEMLKEYTKLKGVVETMQSSESKLNVKLTEMESLIESKDESLVQCESQKVQYQNELEQYRTQLEESKKTIDSLGDSKKRLIEENELTQTMLSEATTSNQDLQGKMAATIEEHNTTVKQIQKQHQEVLAEKQCKFEELEKKNNTENEILKTSIQTLEKQVSDKVKMISGLEIELNEKSEAFTELQKEIGNLSNESGNINEMCNKLKLETESLNETIKKQNEENTELSSKYTDVSQQLQETCAKANLIESERQKSESHNQTTINELQKESEAMKSKLSGMETIKTELENKIINLQDNVDTMGETKNTMQSRILEIENENKELISNREALDQDIEDLRNANSELENNVTNLNTLIKDSNDENDKLKSDLNDKCGEISELNEELLTAKDNCNKLKLEISEMNATQQNCSIELSEKEISFEKQQNDLQNEIKQLSEKITESEMGLEEKSKLIVSLEGEKCSLLESVKTLEQKILDQQTEMSSQANDLQNVREELKSAKNLTEQEIKGLKFQLSSEKMQYETALKGYLEQNVDISSMNEKMTDQEQIIETLEMELEEIRTERSLEQDRQWRELEDLRSLVSSRDEECRMLNEELRRINTILDEERNLVLKYKNELTSAMKENEAEKTTMRSDMVEMQKKLVKLLREKDNLWQKTDKLEYMQKVKASDKWMDDKEVPSCMNCNSDFSLMLRRHHCRMCGRIFCYNCSNNWTLTPQSSKKIRVCNDCFMSHSELREEKAPKDGEEGEEAEGEFEQSIQLPHKRSPSWKAPDGQSDHSSSLTAESTTSTEELEASVGEDASIIDTETPAPENSVNIPINEGGGSSHDDTFECITEEEISRSLSESEFIRSSDSTYNPSHLQLSHSDLERRNNTERNSDVPPGDSFTVSVEIKAGMALSWHFTTEPKSVSFSVTFEDCKEGASLSTLIPACKVNSHKEPVQGELTARQTGTYSLVFSNTSRTTNKRDGDYLYQDMDHIGDLELADNSKDMIGPYILDTEWTIDIGL</sequence>